<feature type="binding site" evidence="18">
    <location>
        <begin position="82"/>
        <end position="83"/>
    </location>
    <ligand>
        <name>UDP-N-acetyl-alpha-D-glucosamine</name>
        <dbReference type="ChEBI" id="CHEBI:57705"/>
    </ligand>
</feature>
<reference evidence="20" key="2">
    <citation type="journal article" date="2023" name="ISME Commun">
        <title>Characterization of a bloom-associated alphaproteobacterial lineage, 'Candidatus Phycosocius': insights into freshwater algal-bacterial interactions.</title>
        <authorList>
            <person name="Tanabe Y."/>
            <person name="Yamaguchi H."/>
            <person name="Yoshida M."/>
            <person name="Kai A."/>
            <person name="Okazaki Y."/>
        </authorList>
    </citation>
    <scope>NUCLEOTIDE SEQUENCE</scope>
    <source>
        <strain evidence="20">BOTRYCO-1</strain>
    </source>
</reference>
<dbReference type="CDD" id="cd03353">
    <property type="entry name" value="LbH_GlmU_C"/>
    <property type="match status" value="1"/>
</dbReference>
<evidence type="ECO:0000256" key="6">
    <source>
        <dbReference type="ARBA" id="ARBA00022695"/>
    </source>
</evidence>
<dbReference type="CDD" id="cd02540">
    <property type="entry name" value="GT2_GlmU_N_bac"/>
    <property type="match status" value="1"/>
</dbReference>
<protein>
    <recommendedName>
        <fullName evidence="18">Bifunctional protein GlmU</fullName>
    </recommendedName>
    <domain>
        <recommendedName>
            <fullName evidence="18">UDP-N-acetylglucosamine pyrophosphorylase</fullName>
            <ecNumber evidence="18">2.7.7.23</ecNumber>
        </recommendedName>
        <alternativeName>
            <fullName evidence="18">N-acetylglucosamine-1-phosphate uridyltransferase</fullName>
        </alternativeName>
    </domain>
    <domain>
        <recommendedName>
            <fullName evidence="18">Glucosamine-1-phosphate N-acetyltransferase</fullName>
            <ecNumber evidence="18">2.3.1.157</ecNumber>
        </recommendedName>
    </domain>
</protein>
<comment type="subcellular location">
    <subcellularLocation>
        <location evidence="1 18">Cytoplasm</location>
    </subcellularLocation>
</comment>
<name>A0ABQ4PYQ1_9PROT</name>
<dbReference type="InterPro" id="IPR038009">
    <property type="entry name" value="GlmU_C_LbH"/>
</dbReference>
<evidence type="ECO:0000256" key="14">
    <source>
        <dbReference type="ARBA" id="ARBA00023316"/>
    </source>
</evidence>
<dbReference type="InterPro" id="IPR025877">
    <property type="entry name" value="MobA-like_NTP_Trfase"/>
</dbReference>
<feature type="region of interest" description="Pyrophosphorylase" evidence="18">
    <location>
        <begin position="1"/>
        <end position="232"/>
    </location>
</feature>
<gene>
    <name evidence="18 20" type="primary">glmU</name>
    <name evidence="20" type="ORF">PsB1_2240</name>
</gene>
<keyword evidence="5 18" id="KW-0808">Transferase</keyword>
<feature type="binding site" evidence="18">
    <location>
        <position position="391"/>
    </location>
    <ligand>
        <name>acetyl-CoA</name>
        <dbReference type="ChEBI" id="CHEBI:57288"/>
    </ligand>
</feature>
<dbReference type="PANTHER" id="PTHR43584">
    <property type="entry name" value="NUCLEOTIDYL TRANSFERASE"/>
    <property type="match status" value="1"/>
</dbReference>
<dbReference type="InterPro" id="IPR050065">
    <property type="entry name" value="GlmU-like"/>
</dbReference>
<feature type="binding site" evidence="18">
    <location>
        <position position="337"/>
    </location>
    <ligand>
        <name>UDP-N-acetyl-alpha-D-glucosamine</name>
        <dbReference type="ChEBI" id="CHEBI:57705"/>
    </ligand>
</feature>
<evidence type="ECO:0000256" key="12">
    <source>
        <dbReference type="ARBA" id="ARBA00023268"/>
    </source>
</evidence>
<feature type="binding site" evidence="18">
    <location>
        <position position="230"/>
    </location>
    <ligand>
        <name>UDP-N-acetyl-alpha-D-glucosamine</name>
        <dbReference type="ChEBI" id="CHEBI:57705"/>
    </ligand>
</feature>
<comment type="caution">
    <text evidence="18">Lacks conserved residue(s) required for the propagation of feature annotation.</text>
</comment>
<evidence type="ECO:0000313" key="21">
    <source>
        <dbReference type="Proteomes" id="UP001161064"/>
    </source>
</evidence>
<feature type="binding site" evidence="18">
    <location>
        <begin position="10"/>
        <end position="13"/>
    </location>
    <ligand>
        <name>UDP-N-acetyl-alpha-D-glucosamine</name>
        <dbReference type="ChEBI" id="CHEBI:57705"/>
    </ligand>
</feature>
<dbReference type="InterPro" id="IPR005882">
    <property type="entry name" value="Bifunctional_GlmU"/>
</dbReference>
<dbReference type="PANTHER" id="PTHR43584:SF3">
    <property type="entry name" value="BIFUNCTIONAL PROTEIN GLMU"/>
    <property type="match status" value="1"/>
</dbReference>
<dbReference type="EC" id="2.3.1.157" evidence="18"/>
<dbReference type="HAMAP" id="MF_01631">
    <property type="entry name" value="GlmU"/>
    <property type="match status" value="1"/>
</dbReference>
<dbReference type="SUPFAM" id="SSF51161">
    <property type="entry name" value="Trimeric LpxA-like enzymes"/>
    <property type="match status" value="1"/>
</dbReference>
<dbReference type="InterPro" id="IPR011004">
    <property type="entry name" value="Trimer_LpxA-like_sf"/>
</dbReference>
<sequence>MSRARAAIILAAGHGTRMKSNLSKVLHPIGGRPMMDWTIALAQSLGCEKIIVVVGAHNPDAKARAQALLGPNATVLQDPPLGTGHGVLTAKSALAGFEGDVIVLYADTPLIRTATAEQVFNKLSEGYGVAVLGFAAADPGAYGRLVVDQEGGLEAIVEAKEASPDQLKIRLCNSGVLAADATTLFELLGQVTNYNAKGEFYLTDVVGLARQHGLRAAAVEGFETEMLGVNSRVELAQAEALFQYQKRHAAMEAGVTLLDPNSVHFSFDTDIAQDVTIEPHVVFGRGVRVETGAVIRAFSHLEECIIRKGAWIGPYARIRPGSDVGENAHIGNFVETKKAKIGAGAKANHLSYLGDVTIGARTNIGAGTITCNYDGFDKYHTHIGADAFIGSDTMLVAPVSIGSGAMTGSGSTITKDVPAGSLGLERAQQRIIDGWATKFRAKKGATKALKSNGETL</sequence>
<dbReference type="SUPFAM" id="SSF53448">
    <property type="entry name" value="Nucleotide-diphospho-sugar transferases"/>
    <property type="match status" value="1"/>
</dbReference>
<evidence type="ECO:0000256" key="9">
    <source>
        <dbReference type="ARBA" id="ARBA00022842"/>
    </source>
</evidence>
<organism evidence="20 21">
    <name type="scientific">Candidatus Phycosocius spiralis</name>
    <dbReference type="NCBI Taxonomy" id="2815099"/>
    <lineage>
        <taxon>Bacteria</taxon>
        <taxon>Pseudomonadati</taxon>
        <taxon>Pseudomonadota</taxon>
        <taxon>Alphaproteobacteria</taxon>
        <taxon>Caulobacterales</taxon>
        <taxon>Caulobacterales incertae sedis</taxon>
        <taxon>Candidatus Phycosocius</taxon>
    </lineage>
</organism>
<feature type="binding site" evidence="18">
    <location>
        <position position="409"/>
    </location>
    <ligand>
        <name>acetyl-CoA</name>
        <dbReference type="ChEBI" id="CHEBI:57288"/>
    </ligand>
</feature>
<feature type="binding site" evidence="18">
    <location>
        <position position="363"/>
    </location>
    <ligand>
        <name>UDP-N-acetyl-alpha-D-glucosamine</name>
        <dbReference type="ChEBI" id="CHEBI:57705"/>
    </ligand>
</feature>
<evidence type="ECO:0000256" key="15">
    <source>
        <dbReference type="ARBA" id="ARBA00048247"/>
    </source>
</evidence>
<keyword evidence="9 18" id="KW-0460">Magnesium</keyword>
<feature type="binding site" evidence="18">
    <location>
        <position position="173"/>
    </location>
    <ligand>
        <name>UDP-N-acetyl-alpha-D-glucosamine</name>
        <dbReference type="ChEBI" id="CHEBI:57705"/>
    </ligand>
</feature>
<keyword evidence="12 18" id="KW-0511">Multifunctional enzyme</keyword>
<evidence type="ECO:0000256" key="17">
    <source>
        <dbReference type="ARBA" id="ARBA00049628"/>
    </source>
</evidence>
<feature type="binding site" evidence="18">
    <location>
        <position position="230"/>
    </location>
    <ligand>
        <name>Mg(2+)</name>
        <dbReference type="ChEBI" id="CHEBI:18420"/>
    </ligand>
</feature>
<comment type="catalytic activity">
    <reaction evidence="15 18">
        <text>alpha-D-glucosamine 1-phosphate + acetyl-CoA = N-acetyl-alpha-D-glucosamine 1-phosphate + CoA + H(+)</text>
        <dbReference type="Rhea" id="RHEA:13725"/>
        <dbReference type="ChEBI" id="CHEBI:15378"/>
        <dbReference type="ChEBI" id="CHEBI:57287"/>
        <dbReference type="ChEBI" id="CHEBI:57288"/>
        <dbReference type="ChEBI" id="CHEBI:57776"/>
        <dbReference type="ChEBI" id="CHEBI:58516"/>
        <dbReference type="EC" id="2.3.1.157"/>
    </reaction>
</comment>
<dbReference type="Gene3D" id="3.90.550.10">
    <property type="entry name" value="Spore Coat Polysaccharide Biosynthesis Protein SpsA, Chain A"/>
    <property type="match status" value="1"/>
</dbReference>
<evidence type="ECO:0000256" key="4">
    <source>
        <dbReference type="ARBA" id="ARBA00022490"/>
    </source>
</evidence>
<comment type="pathway">
    <text evidence="18">Nucleotide-sugar biosynthesis; UDP-N-acetyl-alpha-D-glucosamine biosynthesis; UDP-N-acetyl-alpha-D-glucosamine from N-acetyl-alpha-D-glucosamine 1-phosphate: step 1/1.</text>
</comment>
<dbReference type="NCBIfam" id="TIGR01173">
    <property type="entry name" value="glmU"/>
    <property type="match status" value="1"/>
</dbReference>
<keyword evidence="6 18" id="KW-0548">Nucleotidyltransferase</keyword>
<keyword evidence="4 18" id="KW-0963">Cytoplasm</keyword>
<dbReference type="Pfam" id="PF12804">
    <property type="entry name" value="NTP_transf_3"/>
    <property type="match status" value="1"/>
</dbReference>
<dbReference type="InterPro" id="IPR001451">
    <property type="entry name" value="Hexapep"/>
</dbReference>
<dbReference type="RefSeq" id="WP_284361665.1">
    <property type="nucleotide sequence ID" value="NZ_BPFZ01000020.1"/>
</dbReference>
<keyword evidence="14 18" id="KW-0961">Cell wall biogenesis/degradation</keyword>
<evidence type="ECO:0000256" key="1">
    <source>
        <dbReference type="ARBA" id="ARBA00004496"/>
    </source>
</evidence>
<comment type="cofactor">
    <cofactor evidence="18">
        <name>Mg(2+)</name>
        <dbReference type="ChEBI" id="CHEBI:18420"/>
    </cofactor>
    <text evidence="18">Binds 1 Mg(2+) ion per subunit.</text>
</comment>
<feature type="binding site" evidence="18">
    <location>
        <position position="366"/>
    </location>
    <ligand>
        <name>acetyl-CoA</name>
        <dbReference type="ChEBI" id="CHEBI:57288"/>
    </ligand>
</feature>
<feature type="binding site" evidence="18">
    <location>
        <position position="319"/>
    </location>
    <ligand>
        <name>UDP-N-acetyl-alpha-D-glucosamine</name>
        <dbReference type="ChEBI" id="CHEBI:57705"/>
    </ligand>
</feature>
<comment type="pathway">
    <text evidence="18">Bacterial outer membrane biogenesis; LPS lipid A biosynthesis.</text>
</comment>
<dbReference type="NCBIfam" id="NF010933">
    <property type="entry name" value="PRK14353.1"/>
    <property type="match status" value="1"/>
</dbReference>
<feature type="binding site" evidence="18">
    <location>
        <position position="352"/>
    </location>
    <ligand>
        <name>UDP-N-acetyl-alpha-D-glucosamine</name>
        <dbReference type="ChEBI" id="CHEBI:57705"/>
    </ligand>
</feature>
<keyword evidence="11 18" id="KW-0573">Peptidoglycan synthesis</keyword>
<evidence type="ECO:0000256" key="10">
    <source>
        <dbReference type="ARBA" id="ARBA00022960"/>
    </source>
</evidence>
<comment type="pathway">
    <text evidence="18">Nucleotide-sugar biosynthesis; UDP-N-acetyl-alpha-D-glucosamine biosynthesis; N-acetyl-alpha-D-glucosamine 1-phosphate from alpha-D-glucosamine 6-phosphate (route II): step 2/2.</text>
</comment>
<feature type="region of interest" description="Linker" evidence="18">
    <location>
        <begin position="233"/>
        <end position="253"/>
    </location>
</feature>
<evidence type="ECO:0000256" key="5">
    <source>
        <dbReference type="ARBA" id="ARBA00022679"/>
    </source>
</evidence>
<reference evidence="20" key="1">
    <citation type="submission" date="2021-05" db="EMBL/GenBank/DDBJ databases">
        <authorList>
            <person name="Tanabe Y."/>
        </authorList>
    </citation>
    <scope>NUCLEOTIDE SEQUENCE</scope>
    <source>
        <strain evidence="20">BOTRYCO-1</strain>
    </source>
</reference>
<evidence type="ECO:0000313" key="20">
    <source>
        <dbReference type="EMBL" id="GIU68086.1"/>
    </source>
</evidence>
<evidence type="ECO:0000256" key="18">
    <source>
        <dbReference type="HAMAP-Rule" id="MF_01631"/>
    </source>
</evidence>
<dbReference type="EMBL" id="BPFZ01000020">
    <property type="protein sequence ID" value="GIU68086.1"/>
    <property type="molecule type" value="Genomic_DNA"/>
</dbReference>
<keyword evidence="10 18" id="KW-0133">Cell shape</keyword>
<dbReference type="Gene3D" id="2.160.10.10">
    <property type="entry name" value="Hexapeptide repeat proteins"/>
    <property type="match status" value="1"/>
</dbReference>
<comment type="similarity">
    <text evidence="2 18">In the C-terminal section; belongs to the transferase hexapeptide repeat family.</text>
</comment>
<comment type="caution">
    <text evidence="20">The sequence shown here is derived from an EMBL/GenBank/DDBJ whole genome shotgun (WGS) entry which is preliminary data.</text>
</comment>
<evidence type="ECO:0000256" key="3">
    <source>
        <dbReference type="ARBA" id="ARBA00007947"/>
    </source>
</evidence>
<dbReference type="Proteomes" id="UP001161064">
    <property type="component" value="Unassembled WGS sequence"/>
</dbReference>
<feature type="binding site" evidence="18">
    <location>
        <position position="24"/>
    </location>
    <ligand>
        <name>UDP-N-acetyl-alpha-D-glucosamine</name>
        <dbReference type="ChEBI" id="CHEBI:57705"/>
    </ligand>
</feature>
<evidence type="ECO:0000256" key="7">
    <source>
        <dbReference type="ARBA" id="ARBA00022723"/>
    </source>
</evidence>
<evidence type="ECO:0000256" key="13">
    <source>
        <dbReference type="ARBA" id="ARBA00023315"/>
    </source>
</evidence>
<feature type="domain" description="MobA-like NTP transferase" evidence="19">
    <location>
        <begin position="7"/>
        <end position="134"/>
    </location>
</feature>
<dbReference type="Pfam" id="PF00132">
    <property type="entry name" value="Hexapep"/>
    <property type="match status" value="2"/>
</dbReference>
<comment type="similarity">
    <text evidence="3 18">In the N-terminal section; belongs to the N-acetylglucosamine-1-phosphate uridyltransferase family.</text>
</comment>
<feature type="binding site" evidence="18">
    <location>
        <begin position="372"/>
        <end position="373"/>
    </location>
    <ligand>
        <name>acetyl-CoA</name>
        <dbReference type="ChEBI" id="CHEBI:57288"/>
    </ligand>
</feature>
<evidence type="ECO:0000256" key="11">
    <source>
        <dbReference type="ARBA" id="ARBA00022984"/>
    </source>
</evidence>
<evidence type="ECO:0000259" key="19">
    <source>
        <dbReference type="Pfam" id="PF12804"/>
    </source>
</evidence>
<comment type="subunit">
    <text evidence="18">Homotrimer.</text>
</comment>
<feature type="region of interest" description="N-acetyltransferase" evidence="18">
    <location>
        <begin position="254"/>
        <end position="456"/>
    </location>
</feature>
<evidence type="ECO:0000256" key="8">
    <source>
        <dbReference type="ARBA" id="ARBA00022737"/>
    </source>
</evidence>
<comment type="catalytic activity">
    <reaction evidence="16 18">
        <text>N-acetyl-alpha-D-glucosamine 1-phosphate + UTP + H(+) = UDP-N-acetyl-alpha-D-glucosamine + diphosphate</text>
        <dbReference type="Rhea" id="RHEA:13509"/>
        <dbReference type="ChEBI" id="CHEBI:15378"/>
        <dbReference type="ChEBI" id="CHEBI:33019"/>
        <dbReference type="ChEBI" id="CHEBI:46398"/>
        <dbReference type="ChEBI" id="CHEBI:57705"/>
        <dbReference type="ChEBI" id="CHEBI:57776"/>
        <dbReference type="EC" id="2.7.7.23"/>
    </reaction>
</comment>
<evidence type="ECO:0000256" key="16">
    <source>
        <dbReference type="ARBA" id="ARBA00048493"/>
    </source>
</evidence>
<keyword evidence="21" id="KW-1185">Reference proteome</keyword>
<feature type="binding site" evidence="18">
    <location>
        <position position="426"/>
    </location>
    <ligand>
        <name>acetyl-CoA</name>
        <dbReference type="ChEBI" id="CHEBI:57288"/>
    </ligand>
</feature>
<feature type="binding site" evidence="18">
    <location>
        <position position="107"/>
    </location>
    <ligand>
        <name>Mg(2+)</name>
        <dbReference type="ChEBI" id="CHEBI:18420"/>
    </ligand>
</feature>
<comment type="function">
    <text evidence="17 18">Catalyzes the last two sequential reactions in the de novo biosynthetic pathway for UDP-N-acetylglucosamine (UDP-GlcNAc). The C-terminal domain catalyzes the transfer of acetyl group from acetyl coenzyme A to glucosamine-1-phosphate (GlcN-1-P) to produce N-acetylglucosamine-1-phosphate (GlcNAc-1-P), which is converted into UDP-GlcNAc by the transfer of uridine 5-monophosphate (from uridine 5-triphosphate), a reaction catalyzed by the N-terminal domain.</text>
</comment>
<dbReference type="InterPro" id="IPR029044">
    <property type="entry name" value="Nucleotide-diphossugar_trans"/>
</dbReference>
<feature type="active site" description="Proton acceptor" evidence="18">
    <location>
        <position position="349"/>
    </location>
</feature>
<proteinExistence type="inferred from homology"/>
<feature type="binding site" evidence="18">
    <location>
        <position position="143"/>
    </location>
    <ligand>
        <name>UDP-N-acetyl-alpha-D-glucosamine</name>
        <dbReference type="ChEBI" id="CHEBI:57705"/>
    </ligand>
</feature>
<dbReference type="EC" id="2.7.7.23" evidence="18"/>
<feature type="binding site" evidence="18">
    <location>
        <position position="77"/>
    </location>
    <ligand>
        <name>UDP-N-acetyl-alpha-D-glucosamine</name>
        <dbReference type="ChEBI" id="CHEBI:57705"/>
    </ligand>
</feature>
<evidence type="ECO:0000256" key="2">
    <source>
        <dbReference type="ARBA" id="ARBA00007707"/>
    </source>
</evidence>
<keyword evidence="8 18" id="KW-0677">Repeat</keyword>
<feature type="binding site" evidence="18">
    <location>
        <position position="158"/>
    </location>
    <ligand>
        <name>UDP-N-acetyl-alpha-D-glucosamine</name>
        <dbReference type="ChEBI" id="CHEBI:57705"/>
    </ligand>
</feature>
<keyword evidence="7 18" id="KW-0479">Metal-binding</keyword>
<accession>A0ABQ4PYQ1</accession>
<keyword evidence="13 18" id="KW-0012">Acyltransferase</keyword>